<proteinExistence type="predicted"/>
<reference evidence="1 2" key="1">
    <citation type="submission" date="2019-01" db="EMBL/GenBank/DDBJ databases">
        <title>Whole Genome of Ornithobacterium rhinotracheale FARPER-174b.</title>
        <authorList>
            <person name="Tataje-Lavanda L.A."/>
            <person name="Montalvan A."/>
            <person name="Montesinos R."/>
            <person name="Zimic M."/>
            <person name="Fernandez-Sanchez M."/>
            <person name="Fernandez-Diaz M."/>
        </authorList>
    </citation>
    <scope>NUCLEOTIDE SEQUENCE [LARGE SCALE GENOMIC DNA]</scope>
    <source>
        <strain evidence="1 2">FARPER-174b</strain>
    </source>
</reference>
<gene>
    <name evidence="1" type="ORF">EQP59_07100</name>
</gene>
<name>A0A410JSJ9_ORNRH</name>
<organism evidence="1 2">
    <name type="scientific">Ornithobacterium rhinotracheale</name>
    <dbReference type="NCBI Taxonomy" id="28251"/>
    <lineage>
        <taxon>Bacteria</taxon>
        <taxon>Pseudomonadati</taxon>
        <taxon>Bacteroidota</taxon>
        <taxon>Flavobacteriia</taxon>
        <taxon>Flavobacteriales</taxon>
        <taxon>Weeksellaceae</taxon>
        <taxon>Ornithobacterium</taxon>
    </lineage>
</organism>
<dbReference type="OrthoDB" id="1100373at2"/>
<protein>
    <recommendedName>
        <fullName evidence="3">LysM domain-containing protein</fullName>
    </recommendedName>
</protein>
<evidence type="ECO:0000313" key="2">
    <source>
        <dbReference type="Proteomes" id="UP000287701"/>
    </source>
</evidence>
<sequence length="101" mass="11096">MQIIVLHKQSLFDVCLQHTGSIAGIFELAEANNLSITDDVQAGQRLELPPLGGGKGEVVQDADILAYYTAKNIQPATALEEYTEQLEGISYWTINQNFKVS</sequence>
<dbReference type="Proteomes" id="UP000287701">
    <property type="component" value="Chromosome"/>
</dbReference>
<dbReference type="AlphaFoldDB" id="A0A410JSJ9"/>
<dbReference type="EMBL" id="CP035107">
    <property type="protein sequence ID" value="QAR31112.1"/>
    <property type="molecule type" value="Genomic_DNA"/>
</dbReference>
<accession>A0A410JSJ9</accession>
<evidence type="ECO:0008006" key="3">
    <source>
        <dbReference type="Google" id="ProtNLM"/>
    </source>
</evidence>
<evidence type="ECO:0000313" key="1">
    <source>
        <dbReference type="EMBL" id="QAR31112.1"/>
    </source>
</evidence>
<dbReference type="RefSeq" id="WP_128501559.1">
    <property type="nucleotide sequence ID" value="NZ_CP035107.1"/>
</dbReference>